<dbReference type="GO" id="GO:0000105">
    <property type="term" value="P:L-histidine biosynthetic process"/>
    <property type="evidence" value="ECO:0007669"/>
    <property type="project" value="UniProtKB-KW"/>
</dbReference>
<dbReference type="EC" id="1.5.1.5" evidence="12"/>
<comment type="catalytic activity">
    <reaction evidence="12">
        <text>(6R)-5,10-methylene-5,6,7,8-tetrahydrofolate + NADP(+) = (6R)-5,10-methenyltetrahydrofolate + NADPH</text>
        <dbReference type="Rhea" id="RHEA:22812"/>
        <dbReference type="ChEBI" id="CHEBI:15636"/>
        <dbReference type="ChEBI" id="CHEBI:57455"/>
        <dbReference type="ChEBI" id="CHEBI:57783"/>
        <dbReference type="ChEBI" id="CHEBI:58349"/>
        <dbReference type="EC" id="1.5.1.5"/>
    </reaction>
</comment>
<dbReference type="Proteomes" id="UP000220102">
    <property type="component" value="Unassembled WGS sequence"/>
</dbReference>
<dbReference type="SUPFAM" id="SSF53223">
    <property type="entry name" value="Aminoacid dehydrogenase-like, N-terminal domain"/>
    <property type="match status" value="1"/>
</dbReference>
<dbReference type="InterPro" id="IPR020867">
    <property type="entry name" value="THF_DH/CycHdrlase_CS"/>
</dbReference>
<keyword evidence="3 12" id="KW-0554">One-carbon metabolism</keyword>
<dbReference type="PRINTS" id="PR00085">
    <property type="entry name" value="THFDHDRGNASE"/>
</dbReference>
<dbReference type="GO" id="GO:0005829">
    <property type="term" value="C:cytosol"/>
    <property type="evidence" value="ECO:0007669"/>
    <property type="project" value="TreeGrafter"/>
</dbReference>
<dbReference type="InterPro" id="IPR000672">
    <property type="entry name" value="THF_DH/CycHdrlase"/>
</dbReference>
<dbReference type="InterPro" id="IPR036291">
    <property type="entry name" value="NAD(P)-bd_dom_sf"/>
</dbReference>
<dbReference type="GO" id="GO:0035999">
    <property type="term" value="P:tetrahydrofolate interconversion"/>
    <property type="evidence" value="ECO:0007669"/>
    <property type="project" value="UniProtKB-UniRule"/>
</dbReference>
<keyword evidence="9 12" id="KW-0368">Histidine biosynthesis</keyword>
<evidence type="ECO:0000256" key="4">
    <source>
        <dbReference type="ARBA" id="ARBA00022605"/>
    </source>
</evidence>
<evidence type="ECO:0000256" key="9">
    <source>
        <dbReference type="ARBA" id="ARBA00023102"/>
    </source>
</evidence>
<evidence type="ECO:0000259" key="13">
    <source>
        <dbReference type="Pfam" id="PF00763"/>
    </source>
</evidence>
<dbReference type="Pfam" id="PF02882">
    <property type="entry name" value="THF_DHG_CYH_C"/>
    <property type="match status" value="1"/>
</dbReference>
<dbReference type="HAMAP" id="MF_01576">
    <property type="entry name" value="THF_DHG_CYH"/>
    <property type="match status" value="1"/>
</dbReference>
<comment type="pathway">
    <text evidence="1 12">One-carbon metabolism; tetrahydrofolate interconversion.</text>
</comment>
<comment type="caution">
    <text evidence="15">The sequence shown here is derived from an EMBL/GenBank/DDBJ whole genome shotgun (WGS) entry which is preliminary data.</text>
</comment>
<evidence type="ECO:0000259" key="14">
    <source>
        <dbReference type="Pfam" id="PF02882"/>
    </source>
</evidence>
<evidence type="ECO:0000256" key="2">
    <source>
        <dbReference type="ARBA" id="ARBA00011738"/>
    </source>
</evidence>
<gene>
    <name evidence="12" type="primary">folD</name>
    <name evidence="15" type="ORF">CRI94_12385</name>
</gene>
<evidence type="ECO:0000256" key="1">
    <source>
        <dbReference type="ARBA" id="ARBA00004777"/>
    </source>
</evidence>
<dbReference type="AlphaFoldDB" id="A0A2A8CVT9"/>
<comment type="caution">
    <text evidence="12">Lacks conserved residue(s) required for the propagation of feature annotation.</text>
</comment>
<evidence type="ECO:0000256" key="3">
    <source>
        <dbReference type="ARBA" id="ARBA00022563"/>
    </source>
</evidence>
<dbReference type="Gene3D" id="3.40.50.10860">
    <property type="entry name" value="Leucine Dehydrogenase, chain A, domain 1"/>
    <property type="match status" value="1"/>
</dbReference>
<reference evidence="15 16" key="1">
    <citation type="submission" date="2017-10" db="EMBL/GenBank/DDBJ databases">
        <title>Draft genome of Longibacter Salinarum.</title>
        <authorList>
            <person name="Goh K.M."/>
            <person name="Shamsir M.S."/>
            <person name="Lim S.W."/>
        </authorList>
    </citation>
    <scope>NUCLEOTIDE SEQUENCE [LARGE SCALE GENOMIC DNA]</scope>
    <source>
        <strain evidence="15 16">KCTC 52045</strain>
    </source>
</reference>
<dbReference type="FunFam" id="3.40.50.10860:FF:000005">
    <property type="entry name" value="C-1-tetrahydrofolate synthase, cytoplasmic, putative"/>
    <property type="match status" value="1"/>
</dbReference>
<dbReference type="PROSITE" id="PS00766">
    <property type="entry name" value="THF_DHG_CYH_1"/>
    <property type="match status" value="1"/>
</dbReference>
<dbReference type="GO" id="GO:0009086">
    <property type="term" value="P:methionine biosynthetic process"/>
    <property type="evidence" value="ECO:0007669"/>
    <property type="project" value="UniProtKB-KW"/>
</dbReference>
<dbReference type="InterPro" id="IPR020630">
    <property type="entry name" value="THF_DH/CycHdrlase_cat_dom"/>
</dbReference>
<evidence type="ECO:0000256" key="12">
    <source>
        <dbReference type="HAMAP-Rule" id="MF_01576"/>
    </source>
</evidence>
<organism evidence="15 16">
    <name type="scientific">Longibacter salinarum</name>
    <dbReference type="NCBI Taxonomy" id="1850348"/>
    <lineage>
        <taxon>Bacteria</taxon>
        <taxon>Pseudomonadati</taxon>
        <taxon>Rhodothermota</taxon>
        <taxon>Rhodothermia</taxon>
        <taxon>Rhodothermales</taxon>
        <taxon>Salisaetaceae</taxon>
        <taxon>Longibacter</taxon>
    </lineage>
</organism>
<dbReference type="GO" id="GO:0004488">
    <property type="term" value="F:methylenetetrahydrofolate dehydrogenase (NADP+) activity"/>
    <property type="evidence" value="ECO:0007669"/>
    <property type="project" value="UniProtKB-UniRule"/>
</dbReference>
<comment type="catalytic activity">
    <reaction evidence="12">
        <text>(6R)-5,10-methenyltetrahydrofolate + H2O = (6R)-10-formyltetrahydrofolate + H(+)</text>
        <dbReference type="Rhea" id="RHEA:23700"/>
        <dbReference type="ChEBI" id="CHEBI:15377"/>
        <dbReference type="ChEBI" id="CHEBI:15378"/>
        <dbReference type="ChEBI" id="CHEBI:57455"/>
        <dbReference type="ChEBI" id="CHEBI:195366"/>
        <dbReference type="EC" id="3.5.4.9"/>
    </reaction>
</comment>
<name>A0A2A8CVT9_9BACT</name>
<comment type="subunit">
    <text evidence="2 12">Homodimer.</text>
</comment>
<dbReference type="PANTHER" id="PTHR48099">
    <property type="entry name" value="C-1-TETRAHYDROFOLATE SYNTHASE, CYTOPLASMIC-RELATED"/>
    <property type="match status" value="1"/>
</dbReference>
<feature type="domain" description="Tetrahydrofolate dehydrogenase/cyclohydrolase catalytic" evidence="13">
    <location>
        <begin position="5"/>
        <end position="120"/>
    </location>
</feature>
<feature type="domain" description="Tetrahydrofolate dehydrogenase/cyclohydrolase NAD(P)-binding" evidence="14">
    <location>
        <begin position="139"/>
        <end position="289"/>
    </location>
</feature>
<dbReference type="Gene3D" id="3.40.50.720">
    <property type="entry name" value="NAD(P)-binding Rossmann-like Domain"/>
    <property type="match status" value="1"/>
</dbReference>
<comment type="similarity">
    <text evidence="12">Belongs to the tetrahydrofolate dehydrogenase/cyclohydrolase family.</text>
</comment>
<dbReference type="EMBL" id="PDEQ01000006">
    <property type="protein sequence ID" value="PEN12802.1"/>
    <property type="molecule type" value="Genomic_DNA"/>
</dbReference>
<dbReference type="InterPro" id="IPR020631">
    <property type="entry name" value="THF_DH/CycHdrlase_NAD-bd_dom"/>
</dbReference>
<keyword evidence="7 12" id="KW-0521">NADP</keyword>
<keyword evidence="5 12" id="KW-0658">Purine biosynthesis</keyword>
<dbReference type="Pfam" id="PF00763">
    <property type="entry name" value="THF_DHG_CYH"/>
    <property type="match status" value="1"/>
</dbReference>
<dbReference type="InterPro" id="IPR046346">
    <property type="entry name" value="Aminoacid_DH-like_N_sf"/>
</dbReference>
<dbReference type="GO" id="GO:0004477">
    <property type="term" value="F:methenyltetrahydrofolate cyclohydrolase activity"/>
    <property type="evidence" value="ECO:0007669"/>
    <property type="project" value="UniProtKB-UniRule"/>
</dbReference>
<dbReference type="SUPFAM" id="SSF51735">
    <property type="entry name" value="NAD(P)-binding Rossmann-fold domains"/>
    <property type="match status" value="1"/>
</dbReference>
<dbReference type="UniPathway" id="UPA00193"/>
<keyword evidence="8 12" id="KW-0560">Oxidoreductase</keyword>
<dbReference type="FunFam" id="3.40.50.720:FF:000189">
    <property type="entry name" value="Bifunctional protein FolD"/>
    <property type="match status" value="1"/>
</dbReference>
<proteinExistence type="inferred from homology"/>
<dbReference type="CDD" id="cd01080">
    <property type="entry name" value="NAD_bind_m-THF_DH_Cyclohyd"/>
    <property type="match status" value="1"/>
</dbReference>
<comment type="function">
    <text evidence="12">Catalyzes the oxidation of 5,10-methylenetetrahydrofolate to 5,10-methenyltetrahydrofolate and then the hydrolysis of 5,10-methenyltetrahydrofolate to 10-formyltetrahydrofolate.</text>
</comment>
<dbReference type="NCBIfam" id="NF008058">
    <property type="entry name" value="PRK10792.1"/>
    <property type="match status" value="1"/>
</dbReference>
<evidence type="ECO:0000256" key="7">
    <source>
        <dbReference type="ARBA" id="ARBA00022857"/>
    </source>
</evidence>
<dbReference type="NCBIfam" id="NF010783">
    <property type="entry name" value="PRK14186.1"/>
    <property type="match status" value="1"/>
</dbReference>
<feature type="binding site" evidence="12">
    <location>
        <position position="233"/>
    </location>
    <ligand>
        <name>NADP(+)</name>
        <dbReference type="ChEBI" id="CHEBI:58349"/>
    </ligand>
</feature>
<evidence type="ECO:0000256" key="5">
    <source>
        <dbReference type="ARBA" id="ARBA00022755"/>
    </source>
</evidence>
<dbReference type="GO" id="GO:0006164">
    <property type="term" value="P:purine nucleotide biosynthetic process"/>
    <property type="evidence" value="ECO:0007669"/>
    <property type="project" value="UniProtKB-KW"/>
</dbReference>
<dbReference type="PANTHER" id="PTHR48099:SF5">
    <property type="entry name" value="C-1-TETRAHYDROFOLATE SYNTHASE, CYTOPLASMIC"/>
    <property type="match status" value="1"/>
</dbReference>
<evidence type="ECO:0000313" key="15">
    <source>
        <dbReference type="EMBL" id="PEN12802.1"/>
    </source>
</evidence>
<evidence type="ECO:0000313" key="16">
    <source>
        <dbReference type="Proteomes" id="UP000220102"/>
    </source>
</evidence>
<evidence type="ECO:0000256" key="6">
    <source>
        <dbReference type="ARBA" id="ARBA00022801"/>
    </source>
</evidence>
<protein>
    <recommendedName>
        <fullName evidence="12">Bifunctional protein FolD</fullName>
    </recommendedName>
    <domain>
        <recommendedName>
            <fullName evidence="12">Methylenetetrahydrofolate dehydrogenase</fullName>
            <ecNumber evidence="12">1.5.1.5</ecNumber>
        </recommendedName>
    </domain>
    <domain>
        <recommendedName>
            <fullName evidence="12">Methenyltetrahydrofolate cyclohydrolase</fullName>
            <ecNumber evidence="12">3.5.4.9</ecNumber>
        </recommendedName>
    </domain>
</protein>
<evidence type="ECO:0000256" key="10">
    <source>
        <dbReference type="ARBA" id="ARBA00023167"/>
    </source>
</evidence>
<keyword evidence="11 12" id="KW-0511">Multifunctional enzyme</keyword>
<dbReference type="RefSeq" id="WP_098076184.1">
    <property type="nucleotide sequence ID" value="NZ_PDEQ01000006.1"/>
</dbReference>
<evidence type="ECO:0000256" key="8">
    <source>
        <dbReference type="ARBA" id="ARBA00023002"/>
    </source>
</evidence>
<keyword evidence="10 12" id="KW-0486">Methionine biosynthesis</keyword>
<keyword evidence="4 12" id="KW-0028">Amino-acid biosynthesis</keyword>
<dbReference type="EC" id="3.5.4.9" evidence="12"/>
<keyword evidence="16" id="KW-1185">Reference proteome</keyword>
<evidence type="ECO:0000256" key="11">
    <source>
        <dbReference type="ARBA" id="ARBA00023268"/>
    </source>
</evidence>
<dbReference type="OrthoDB" id="9803580at2"/>
<sequence length="295" mass="31884">MAQILNGKELAQSVRNDVAAEVQAWTDSGQRPPCLRVVLIGSNPASEAYVRGKEKDAREAGIDSETLRFDDDISEADLLGVVDRLNTDPSVDGILVQLPLPDHIDDRSVIDAIDPEKDVDGFHPENLGRLLIGAPSFIPATPFGIVEMLKRSKIETEGMRAVIVGRSNIVGKPLAALLMQRDINATVTVCHSRTRNLAAHTREADLLVAAVGRANFITADMVKEGAVVVDVGINRVDDESRDKGYRLAGDIDFEGVREKASWITPVPGGVGLMTRAMLLKNTMNAARRHADVVAP</sequence>
<feature type="binding site" evidence="12">
    <location>
        <begin position="165"/>
        <end position="167"/>
    </location>
    <ligand>
        <name>NADP(+)</name>
        <dbReference type="ChEBI" id="CHEBI:58349"/>
    </ligand>
</feature>
<accession>A0A2A8CVT9</accession>
<keyword evidence="6 12" id="KW-0378">Hydrolase</keyword>